<evidence type="ECO:0000256" key="2">
    <source>
        <dbReference type="ARBA" id="ARBA00022692"/>
    </source>
</evidence>
<evidence type="ECO:0000256" key="4">
    <source>
        <dbReference type="ARBA" id="ARBA00022989"/>
    </source>
</evidence>
<evidence type="ECO:0000256" key="1">
    <source>
        <dbReference type="ARBA" id="ARBA00004141"/>
    </source>
</evidence>
<organism evidence="10 11">
    <name type="scientific">Alosa alosa</name>
    <name type="common">allis shad</name>
    <dbReference type="NCBI Taxonomy" id="278164"/>
    <lineage>
        <taxon>Eukaryota</taxon>
        <taxon>Metazoa</taxon>
        <taxon>Chordata</taxon>
        <taxon>Craniata</taxon>
        <taxon>Vertebrata</taxon>
        <taxon>Euteleostomi</taxon>
        <taxon>Actinopterygii</taxon>
        <taxon>Neopterygii</taxon>
        <taxon>Teleostei</taxon>
        <taxon>Clupei</taxon>
        <taxon>Clupeiformes</taxon>
        <taxon>Clupeoidei</taxon>
        <taxon>Clupeidae</taxon>
        <taxon>Alosa</taxon>
    </lineage>
</organism>
<dbReference type="InterPro" id="IPR047123">
    <property type="entry name" value="MYADM-like"/>
</dbReference>
<comment type="similarity">
    <text evidence="6">Belongs to the MAL family.</text>
</comment>
<evidence type="ECO:0000256" key="8">
    <source>
        <dbReference type="SAM" id="Phobius"/>
    </source>
</evidence>
<feature type="transmembrane region" description="Helical" evidence="8">
    <location>
        <begin position="144"/>
        <end position="163"/>
    </location>
</feature>
<feature type="transmembrane region" description="Helical" evidence="8">
    <location>
        <begin position="280"/>
        <end position="304"/>
    </location>
</feature>
<name>A0AAV6G910_9TELE</name>
<protein>
    <recommendedName>
        <fullName evidence="9">MARVEL domain-containing protein</fullName>
    </recommendedName>
</protein>
<feature type="transmembrane region" description="Helical" evidence="8">
    <location>
        <begin position="214"/>
        <end position="233"/>
    </location>
</feature>
<feature type="transmembrane region" description="Helical" evidence="8">
    <location>
        <begin position="175"/>
        <end position="199"/>
    </location>
</feature>
<dbReference type="AlphaFoldDB" id="A0AAV6G910"/>
<feature type="transmembrane region" description="Helical" evidence="8">
    <location>
        <begin position="245"/>
        <end position="268"/>
    </location>
</feature>
<feature type="domain" description="MARVEL" evidence="9">
    <location>
        <begin position="105"/>
        <end position="239"/>
    </location>
</feature>
<dbReference type="PROSITE" id="PS51225">
    <property type="entry name" value="MARVEL"/>
    <property type="match status" value="2"/>
</dbReference>
<evidence type="ECO:0000256" key="7">
    <source>
        <dbReference type="PROSITE-ProRule" id="PRU00581"/>
    </source>
</evidence>
<comment type="caution">
    <text evidence="10">The sequence shown here is derived from an EMBL/GenBank/DDBJ whole genome shotgun (WGS) entry which is preliminary data.</text>
</comment>
<dbReference type="Pfam" id="PF01284">
    <property type="entry name" value="MARVEL"/>
    <property type="match status" value="1"/>
</dbReference>
<comment type="subcellular location">
    <subcellularLocation>
        <location evidence="1">Membrane</location>
        <topology evidence="1">Multi-pass membrane protein</topology>
    </subcellularLocation>
</comment>
<evidence type="ECO:0000256" key="5">
    <source>
        <dbReference type="ARBA" id="ARBA00023136"/>
    </source>
</evidence>
<evidence type="ECO:0000313" key="10">
    <source>
        <dbReference type="EMBL" id="KAG5269975.1"/>
    </source>
</evidence>
<sequence length="404" mass="45091">MYRLDDGIQILSYFIRVTDLLLAGLVEVCSSKLYYINVCIFFNHTWNLQYNPLQKVLDEAEDYTGRSVCCVPINWHPAALPTAVATSAYNKLLQIFDNNNSASASIAMNVLWPRVLAMLLACVAFSVALHGAPVRDQSVEEWCLFSWGFSFFGTLLVLLVELCELQSSVPVSWKNFTITFACFAFLLCLSASVDFALYFVKGFFMHGVSYNCRVVSLVFSCFATIAYAMEVIISKVWANTDREAGYMATVPGLLKVCETFVAGIIFVFISDPNAYKSHAAIKWCMAVYCICFILSSMVIILSIGNCSDYLTSTPTCCLSFYALLAVIMYLTATIIWPIYKFDKVHGGSPSRPSQCSSSNPDLCPFDKMIVVAVLTGVNFILYLADMIYSVIQFKEDDQNSYSQL</sequence>
<keyword evidence="11" id="KW-1185">Reference proteome</keyword>
<dbReference type="EMBL" id="JADWDJ010000014">
    <property type="protein sequence ID" value="KAG5269975.1"/>
    <property type="molecule type" value="Genomic_DNA"/>
</dbReference>
<evidence type="ECO:0000256" key="6">
    <source>
        <dbReference type="ARBA" id="ARBA00034721"/>
    </source>
</evidence>
<feature type="transmembrane region" description="Helical" evidence="8">
    <location>
        <begin position="316"/>
        <end position="339"/>
    </location>
</feature>
<dbReference type="PANTHER" id="PTHR17068">
    <property type="entry name" value="MYELOID-ASSOCIATED DIFFERENTIATION MARKER MYADM FAMILY MEMBER"/>
    <property type="match status" value="1"/>
</dbReference>
<reference evidence="10" key="1">
    <citation type="submission" date="2020-10" db="EMBL/GenBank/DDBJ databases">
        <title>Chromosome-scale genome assembly of the Allis shad, Alosa alosa.</title>
        <authorList>
            <person name="Margot Z."/>
            <person name="Christophe K."/>
            <person name="Cabau C."/>
            <person name="Louis A."/>
            <person name="Berthelot C."/>
            <person name="Parey E."/>
            <person name="Roest Crollius H."/>
            <person name="Montfort J."/>
            <person name="Robinson-Rechavi M."/>
            <person name="Bucao C."/>
            <person name="Bouchez O."/>
            <person name="Gislard M."/>
            <person name="Lluch J."/>
            <person name="Milhes M."/>
            <person name="Lampietro C."/>
            <person name="Lopez Roques C."/>
            <person name="Donnadieu C."/>
            <person name="Braasch I."/>
            <person name="Desvignes T."/>
            <person name="Postlethwait J."/>
            <person name="Bobe J."/>
            <person name="Guiguen Y."/>
        </authorList>
    </citation>
    <scope>NUCLEOTIDE SEQUENCE</scope>
    <source>
        <strain evidence="10">M-15738</strain>
        <tissue evidence="10">Blood</tissue>
    </source>
</reference>
<evidence type="ECO:0000259" key="9">
    <source>
        <dbReference type="PROSITE" id="PS51225"/>
    </source>
</evidence>
<gene>
    <name evidence="10" type="ORF">AALO_G00187240</name>
</gene>
<dbReference type="GO" id="GO:0016020">
    <property type="term" value="C:membrane"/>
    <property type="evidence" value="ECO:0007669"/>
    <property type="project" value="UniProtKB-SubCell"/>
</dbReference>
<feature type="transmembrane region" description="Helical" evidence="8">
    <location>
        <begin position="368"/>
        <end position="391"/>
    </location>
</feature>
<proteinExistence type="inferred from homology"/>
<feature type="domain" description="MARVEL" evidence="9">
    <location>
        <begin position="246"/>
        <end position="394"/>
    </location>
</feature>
<keyword evidence="2 7" id="KW-0812">Transmembrane</keyword>
<accession>A0AAV6G910</accession>
<keyword evidence="4 8" id="KW-1133">Transmembrane helix</keyword>
<keyword evidence="3" id="KW-0677">Repeat</keyword>
<dbReference type="PANTHER" id="PTHR17068:SF3">
    <property type="entry name" value="MYELOID-ASSOCIATED DIFFERENTIATION MARKER"/>
    <property type="match status" value="1"/>
</dbReference>
<feature type="transmembrane region" description="Helical" evidence="8">
    <location>
        <begin position="111"/>
        <end position="132"/>
    </location>
</feature>
<keyword evidence="5 7" id="KW-0472">Membrane</keyword>
<evidence type="ECO:0000256" key="3">
    <source>
        <dbReference type="ARBA" id="ARBA00022737"/>
    </source>
</evidence>
<dbReference type="InterPro" id="IPR008253">
    <property type="entry name" value="Marvel"/>
</dbReference>
<dbReference type="Proteomes" id="UP000823561">
    <property type="component" value="Chromosome 14"/>
</dbReference>
<evidence type="ECO:0000313" key="11">
    <source>
        <dbReference type="Proteomes" id="UP000823561"/>
    </source>
</evidence>